<keyword evidence="4 9" id="KW-0812">Transmembrane</keyword>
<keyword evidence="6" id="KW-0406">Ion transport</keyword>
<name>S3C3L2_OPHP1</name>
<feature type="compositionally biased region" description="Basic and acidic residues" evidence="8">
    <location>
        <begin position="476"/>
        <end position="494"/>
    </location>
</feature>
<evidence type="ECO:0000313" key="10">
    <source>
        <dbReference type="EMBL" id="EPE08109.1"/>
    </source>
</evidence>
<dbReference type="GO" id="GO:0005886">
    <property type="term" value="C:plasma membrane"/>
    <property type="evidence" value="ECO:0007669"/>
    <property type="project" value="UniProtKB-SubCell"/>
</dbReference>
<comment type="subcellular location">
    <subcellularLocation>
        <location evidence="1">Cell membrane</location>
        <topology evidence="1">Multi-pass membrane protein</topology>
    </subcellularLocation>
</comment>
<gene>
    <name evidence="10" type="ORF">F503_00892</name>
</gene>
<feature type="region of interest" description="Disordered" evidence="8">
    <location>
        <begin position="476"/>
        <end position="500"/>
    </location>
</feature>
<feature type="compositionally biased region" description="Low complexity" evidence="8">
    <location>
        <begin position="30"/>
        <end position="43"/>
    </location>
</feature>
<sequence>MAEADFSTSREGHATKSADRRSTNLTLPKSTGSRSNRSSSPGSIGANRKQTSFDNDKYFMQGSILPKLLVPLLFLGSWATFITVASKYTAADLTGFVVGLGLSFRSSTAYERYSEGRRYWAQLIMVSNALGRVFWLHAKEREEHRERDMLVKLTACKLVVAFAVALKHKLRFEPYTDYDDLTGLVGHLDTYAREATRDEHGRAYESDPGLLKRTGEFLGLSLATSNPRKVVKRAKHPLGNLPLEIINHLAVVADDLVLNYQFERAHLNLVFNNITALNDVLTGTERVLNTPLPIAYAIAINQITWLYVCLLPFQLLNLLGWITIPATMAAGYIILGLLFIGREVENPFGNDVNDLPLDMYCSQIADEIDLLASKPKPDLDSFIMSADNKILWPLSPNGWNEWEGRESDIRAALRTKYETTAGRSSDDIARREVSKPVVSVSEVKTVRCATSETVVEAMGDSKEVKAVEVKEVKEAKDVNKTPKDAEKAKEKLQETVDTMV</sequence>
<reference evidence="10 11" key="1">
    <citation type="journal article" date="2013" name="BMC Genomics">
        <title>The genome and transcriptome of the pine saprophyte Ophiostoma piceae, and a comparison with the bark beetle-associated pine pathogen Grosmannia clavigera.</title>
        <authorList>
            <person name="Haridas S."/>
            <person name="Wang Y."/>
            <person name="Lim L."/>
            <person name="Massoumi Alamouti S."/>
            <person name="Jackman S."/>
            <person name="Docking R."/>
            <person name="Robertson G."/>
            <person name="Birol I."/>
            <person name="Bohlmann J."/>
            <person name="Breuil C."/>
        </authorList>
    </citation>
    <scope>NUCLEOTIDE SEQUENCE [LARGE SCALE GENOMIC DNA]</scope>
    <source>
        <strain evidence="10 11">UAMH 11346</strain>
    </source>
</reference>
<dbReference type="STRING" id="1262450.S3C3L2"/>
<dbReference type="GO" id="GO:0005254">
    <property type="term" value="F:chloride channel activity"/>
    <property type="evidence" value="ECO:0007669"/>
    <property type="project" value="InterPro"/>
</dbReference>
<evidence type="ECO:0000256" key="8">
    <source>
        <dbReference type="SAM" id="MobiDB-lite"/>
    </source>
</evidence>
<proteinExistence type="predicted"/>
<dbReference type="VEuPathDB" id="FungiDB:F503_00892"/>
<evidence type="ECO:0000256" key="5">
    <source>
        <dbReference type="ARBA" id="ARBA00022989"/>
    </source>
</evidence>
<feature type="compositionally biased region" description="Basic and acidic residues" evidence="8">
    <location>
        <begin position="8"/>
        <end position="22"/>
    </location>
</feature>
<dbReference type="OMA" id="MTDGHSA"/>
<evidence type="ECO:0000256" key="2">
    <source>
        <dbReference type="ARBA" id="ARBA00022448"/>
    </source>
</evidence>
<keyword evidence="3" id="KW-1003">Cell membrane</keyword>
<dbReference type="EMBL" id="KE148149">
    <property type="protein sequence ID" value="EPE08109.1"/>
    <property type="molecule type" value="Genomic_DNA"/>
</dbReference>
<evidence type="ECO:0000256" key="6">
    <source>
        <dbReference type="ARBA" id="ARBA00023065"/>
    </source>
</evidence>
<feature type="region of interest" description="Disordered" evidence="8">
    <location>
        <begin position="1"/>
        <end position="49"/>
    </location>
</feature>
<dbReference type="eggNOG" id="ENOG502RZS9">
    <property type="taxonomic scope" value="Eukaryota"/>
</dbReference>
<feature type="transmembrane region" description="Helical" evidence="9">
    <location>
        <begin position="294"/>
        <end position="313"/>
    </location>
</feature>
<evidence type="ECO:0000313" key="11">
    <source>
        <dbReference type="Proteomes" id="UP000016923"/>
    </source>
</evidence>
<dbReference type="PANTHER" id="PTHR33281:SF19">
    <property type="entry name" value="VOLTAGE-DEPENDENT ANION CHANNEL-FORMING PROTEIN YNEE"/>
    <property type="match status" value="1"/>
</dbReference>
<feature type="transmembrane region" description="Helical" evidence="9">
    <location>
        <begin position="319"/>
        <end position="340"/>
    </location>
</feature>
<dbReference type="Pfam" id="PF25539">
    <property type="entry name" value="Bestrophin_2"/>
    <property type="match status" value="1"/>
</dbReference>
<keyword evidence="11" id="KW-1185">Reference proteome</keyword>
<dbReference type="AlphaFoldDB" id="S3C3L2"/>
<dbReference type="HOGENOM" id="CLU_029790_1_0_1"/>
<keyword evidence="2" id="KW-0813">Transport</keyword>
<dbReference type="PANTHER" id="PTHR33281">
    <property type="entry name" value="UPF0187 PROTEIN YNEE"/>
    <property type="match status" value="1"/>
</dbReference>
<evidence type="ECO:0000256" key="1">
    <source>
        <dbReference type="ARBA" id="ARBA00004651"/>
    </source>
</evidence>
<evidence type="ECO:0000256" key="7">
    <source>
        <dbReference type="ARBA" id="ARBA00023136"/>
    </source>
</evidence>
<keyword evidence="7 9" id="KW-0472">Membrane</keyword>
<dbReference type="Proteomes" id="UP000016923">
    <property type="component" value="Unassembled WGS sequence"/>
</dbReference>
<keyword evidence="5 9" id="KW-1133">Transmembrane helix</keyword>
<organism evidence="10 11">
    <name type="scientific">Ophiostoma piceae (strain UAMH 11346)</name>
    <name type="common">Sap stain fungus</name>
    <dbReference type="NCBI Taxonomy" id="1262450"/>
    <lineage>
        <taxon>Eukaryota</taxon>
        <taxon>Fungi</taxon>
        <taxon>Dikarya</taxon>
        <taxon>Ascomycota</taxon>
        <taxon>Pezizomycotina</taxon>
        <taxon>Sordariomycetes</taxon>
        <taxon>Sordariomycetidae</taxon>
        <taxon>Ophiostomatales</taxon>
        <taxon>Ophiostomataceae</taxon>
        <taxon>Ophiostoma</taxon>
    </lineage>
</organism>
<evidence type="ECO:0000256" key="4">
    <source>
        <dbReference type="ARBA" id="ARBA00022692"/>
    </source>
</evidence>
<accession>S3C3L2</accession>
<dbReference type="OrthoDB" id="1368at2759"/>
<dbReference type="InterPro" id="IPR044669">
    <property type="entry name" value="YneE/VCCN1/2-like"/>
</dbReference>
<evidence type="ECO:0000256" key="9">
    <source>
        <dbReference type="SAM" id="Phobius"/>
    </source>
</evidence>
<evidence type="ECO:0000256" key="3">
    <source>
        <dbReference type="ARBA" id="ARBA00022475"/>
    </source>
</evidence>
<protein>
    <submittedName>
        <fullName evidence="10">Ap-1 complex subunit mu-1-like protein</fullName>
    </submittedName>
</protein>